<dbReference type="Pfam" id="PF10593">
    <property type="entry name" value="Z1"/>
    <property type="match status" value="1"/>
</dbReference>
<gene>
    <name evidence="2" type="ORF">DW853_15970</name>
</gene>
<comment type="caution">
    <text evidence="2">The sequence shown here is derived from an EMBL/GenBank/DDBJ whole genome shotgun (WGS) entry which is preliminary data.</text>
</comment>
<organism evidence="2 3">
    <name type="scientific">Bacteroides stercoris</name>
    <dbReference type="NCBI Taxonomy" id="46506"/>
    <lineage>
        <taxon>Bacteria</taxon>
        <taxon>Pseudomonadati</taxon>
        <taxon>Bacteroidota</taxon>
        <taxon>Bacteroidia</taxon>
        <taxon>Bacteroidales</taxon>
        <taxon>Bacteroidaceae</taxon>
        <taxon>Bacteroides</taxon>
    </lineage>
</organism>
<dbReference type="GO" id="GO:0004519">
    <property type="term" value="F:endonuclease activity"/>
    <property type="evidence" value="ECO:0007669"/>
    <property type="project" value="UniProtKB-KW"/>
</dbReference>
<name>A0A413ZLJ5_BACSE</name>
<dbReference type="Proteomes" id="UP000285305">
    <property type="component" value="Unassembled WGS sequence"/>
</dbReference>
<feature type="domain" description="Putative endonuclease Z1" evidence="1">
    <location>
        <begin position="408"/>
        <end position="650"/>
    </location>
</feature>
<keyword evidence="2" id="KW-0255">Endonuclease</keyword>
<protein>
    <submittedName>
        <fullName evidence="2">Endonuclease</fullName>
    </submittedName>
</protein>
<accession>A0A413ZLJ5</accession>
<evidence type="ECO:0000313" key="2">
    <source>
        <dbReference type="EMBL" id="RHC25599.1"/>
    </source>
</evidence>
<sequence>MSEILAQAVDICRKLIGEKTTPDVSEIDSAITNITYIPMFKDVDQSILKDMLLSLYTTKVDTFQILEGKERRDPWLKAFKAAQSSKWNFWTRYSKYLAEKKSFAPSVISHLDELTDKVLDKLFNPQRDDIIISKKGLVVGQVQSGKTANYTGLVCKAADAGFNLIIVLAGIHNNLRSQTQTRLDEGFLGFDTQNTRAFTLNQTIKMGVGRIPGFDDAIAHSYTTSLDTGDFTKRAANTAGFNFHVPQPIVLVVKKNSSVLKNLRDWLKTHTIDGKIANKSMLLIDDEADNASINTNKADKNPTRINGYIRDIISLFNRSAYVGYTATPFANIFIPLDDSDLFPRDFIINLPAPDNYIGPEKVFGTSIIPDEDDELLPIVNTVDDSDDFVPPKHRKDDDMPSIYDMPQSLKTAIKCFIMTCAIRAARGQEKKHNSMLIHITRFQSWQNHIKDIVEQQFRYYKSEIEANDPAIMEEFHKIFEGDTESYKSYWSTTKEILDSKSFGKIDSQIRLHTWEEVKPFLYPAVQKIEVKSINGSSGDSLTYYENEKNGISVIAIGGDKLSRGLTLEGLSVSYFLRASKMYDTLMQMGRWFGYRPGYVDLCRLFTSNELNEWYRHITLASEELRGEFKYLAETGGTPENYALKVRSHPGQLQITSVTKMRYTHEVKVSWAGRLIETYQLLRGKGDKKHNLVITDNLLSKLGDGKSIDKDYLWTNVSSEVVCDYLMQFKLPKSLTKVPLDHICDYIKELNIDGELTSWSIALMSKGAGEGSTHTFTNGIKVGCFIRNRAEDVSDPNTYYIRKNHIVGNQCDEYIDLDENILSTALEMTLKRKKDAGKEWSKDYAAPDIVRQEYRPKQNPLLLIYPLNPKCSNVLDKSGNVIKGTIQYNATDEPFIGLAISFPGSETNHAISYVVNQVGDFAETEEMFDEYNDNVYAEV</sequence>
<dbReference type="RefSeq" id="WP_117899829.1">
    <property type="nucleotide sequence ID" value="NZ_CAXTGL010000087.1"/>
</dbReference>
<dbReference type="EMBL" id="QSHQ01000050">
    <property type="protein sequence ID" value="RHC25599.1"/>
    <property type="molecule type" value="Genomic_DNA"/>
</dbReference>
<dbReference type="InterPro" id="IPR018310">
    <property type="entry name" value="Put_endonuclease_Z1-dom"/>
</dbReference>
<keyword evidence="2" id="KW-0540">Nuclease</keyword>
<dbReference type="AlphaFoldDB" id="A0A413ZLJ5"/>
<keyword evidence="2" id="KW-0378">Hydrolase</keyword>
<evidence type="ECO:0000313" key="3">
    <source>
        <dbReference type="Proteomes" id="UP000285305"/>
    </source>
</evidence>
<proteinExistence type="predicted"/>
<reference evidence="2 3" key="1">
    <citation type="submission" date="2018-08" db="EMBL/GenBank/DDBJ databases">
        <title>A genome reference for cultivated species of the human gut microbiota.</title>
        <authorList>
            <person name="Zou Y."/>
            <person name="Xue W."/>
            <person name="Luo G."/>
        </authorList>
    </citation>
    <scope>NUCLEOTIDE SEQUENCE [LARGE SCALE GENOMIC DNA]</scope>
    <source>
        <strain evidence="2 3">AM36-9BH</strain>
    </source>
</reference>
<evidence type="ECO:0000259" key="1">
    <source>
        <dbReference type="Pfam" id="PF10593"/>
    </source>
</evidence>